<dbReference type="HOGENOM" id="CLU_2075219_0_0_1"/>
<dbReference type="AlphaFoldDB" id="G0MBN9"/>
<dbReference type="EMBL" id="GL379789">
    <property type="protein sequence ID" value="EGT45687.1"/>
    <property type="molecule type" value="Genomic_DNA"/>
</dbReference>
<organism evidence="2">
    <name type="scientific">Caenorhabditis brenneri</name>
    <name type="common">Nematode worm</name>
    <dbReference type="NCBI Taxonomy" id="135651"/>
    <lineage>
        <taxon>Eukaryota</taxon>
        <taxon>Metazoa</taxon>
        <taxon>Ecdysozoa</taxon>
        <taxon>Nematoda</taxon>
        <taxon>Chromadorea</taxon>
        <taxon>Rhabditida</taxon>
        <taxon>Rhabditina</taxon>
        <taxon>Rhabditomorpha</taxon>
        <taxon>Rhabditoidea</taxon>
        <taxon>Rhabditidae</taxon>
        <taxon>Peloderinae</taxon>
        <taxon>Caenorhabditis</taxon>
    </lineage>
</organism>
<dbReference type="InParanoid" id="G0MBN9"/>
<evidence type="ECO:0000313" key="1">
    <source>
        <dbReference type="EMBL" id="EGT45687.1"/>
    </source>
</evidence>
<gene>
    <name evidence="1" type="ORF">CAEBREN_00972</name>
</gene>
<sequence>MTDTLEDGYDKLPELKYDSMSIKELIGEARRTAPAMTAHDESFERLKEVIETRKKEHLLKATKENDDTMDIMGPFNVPHHDQRAARTLSTTAGLRVEEICEFWGGWGRRLKILDNFVF</sequence>
<keyword evidence="2" id="KW-1185">Reference proteome</keyword>
<reference evidence="2" key="1">
    <citation type="submission" date="2011-07" db="EMBL/GenBank/DDBJ databases">
        <authorList>
            <consortium name="Caenorhabditis brenneri Sequencing and Analysis Consortium"/>
            <person name="Wilson R.K."/>
        </authorList>
    </citation>
    <scope>NUCLEOTIDE SEQUENCE [LARGE SCALE GENOMIC DNA]</scope>
    <source>
        <strain evidence="2">PB2801</strain>
    </source>
</reference>
<name>G0MBN9_CAEBE</name>
<protein>
    <submittedName>
        <fullName evidence="1">Uncharacterized protein</fullName>
    </submittedName>
</protein>
<accession>G0MBN9</accession>
<proteinExistence type="predicted"/>
<evidence type="ECO:0000313" key="2">
    <source>
        <dbReference type="Proteomes" id="UP000008068"/>
    </source>
</evidence>
<dbReference type="Proteomes" id="UP000008068">
    <property type="component" value="Unassembled WGS sequence"/>
</dbReference>